<keyword evidence="2" id="KW-0067">ATP-binding</keyword>
<keyword evidence="8" id="KW-1185">Reference proteome</keyword>
<feature type="compositionally biased region" description="Basic and acidic residues" evidence="5">
    <location>
        <begin position="1"/>
        <end position="27"/>
    </location>
</feature>
<dbReference type="InterPro" id="IPR013087">
    <property type="entry name" value="Znf_C2H2_type"/>
</dbReference>
<evidence type="ECO:0000256" key="4">
    <source>
        <dbReference type="PROSITE-ProRule" id="PRU00042"/>
    </source>
</evidence>
<dbReference type="GO" id="GO:0008270">
    <property type="term" value="F:zinc ion binding"/>
    <property type="evidence" value="ECO:0007669"/>
    <property type="project" value="UniProtKB-KW"/>
</dbReference>
<evidence type="ECO:0000256" key="2">
    <source>
        <dbReference type="ARBA" id="ARBA00022840"/>
    </source>
</evidence>
<dbReference type="PROSITE" id="PS00280">
    <property type="entry name" value="BPTI_KUNITZ_1"/>
    <property type="match status" value="1"/>
</dbReference>
<keyword evidence="4" id="KW-0479">Metal-binding</keyword>
<evidence type="ECO:0000313" key="8">
    <source>
        <dbReference type="Proteomes" id="UP000078540"/>
    </source>
</evidence>
<dbReference type="PROSITE" id="PS00028">
    <property type="entry name" value="ZINC_FINGER_C2H2_1"/>
    <property type="match status" value="2"/>
</dbReference>
<accession>A0A195B2G5</accession>
<name>A0A195B2G5_9HYME</name>
<organism evidence="7 8">
    <name type="scientific">Atta colombica</name>
    <dbReference type="NCBI Taxonomy" id="520822"/>
    <lineage>
        <taxon>Eukaryota</taxon>
        <taxon>Metazoa</taxon>
        <taxon>Ecdysozoa</taxon>
        <taxon>Arthropoda</taxon>
        <taxon>Hexapoda</taxon>
        <taxon>Insecta</taxon>
        <taxon>Pterygota</taxon>
        <taxon>Neoptera</taxon>
        <taxon>Endopterygota</taxon>
        <taxon>Hymenoptera</taxon>
        <taxon>Apocrita</taxon>
        <taxon>Aculeata</taxon>
        <taxon>Formicoidea</taxon>
        <taxon>Formicidae</taxon>
        <taxon>Myrmicinae</taxon>
        <taxon>Atta</taxon>
    </lineage>
</organism>
<keyword evidence="4" id="KW-0863">Zinc-finger</keyword>
<keyword evidence="1" id="KW-0547">Nucleotide-binding</keyword>
<dbReference type="EMBL" id="KQ976662">
    <property type="protein sequence ID" value="KYM78482.1"/>
    <property type="molecule type" value="Genomic_DNA"/>
</dbReference>
<dbReference type="PANTHER" id="PTHR16305">
    <property type="entry name" value="TESTICULAR SOLUBLE ADENYLYL CYCLASE"/>
    <property type="match status" value="1"/>
</dbReference>
<dbReference type="Proteomes" id="UP000078540">
    <property type="component" value="Unassembled WGS sequence"/>
</dbReference>
<dbReference type="InterPro" id="IPR020901">
    <property type="entry name" value="Prtase_inh_Kunz-CS"/>
</dbReference>
<sequence>MKRCEKNVESLRQTPEKQQEQQQERLQKQQQTIAEEQLHPFLQPTTPVWGDRMGEQPAEETNNNFNYSFTYSNPSMSDIRTCDLSSSRNNSLSSISSLAESTMNSIHSFNDAQLPRRCRLCSYVANSREQYIEHVITHSMFTKNSYVENDNLNEYIDDEEFEDSSNELVNGKKRNKVSKPKPCSKCDFMAKTKLALWLHLRQHFIQEECSGFVCNSCPFATTLKHHMTFHWFSAHDDFKAYMCSECSYACVSKSMLTSHMKTHSEVYQYNCGNCLYKTKFCNAMKKHLKDSKHQPGLVLNPDGSPNPFATIDVYGNKRGPRRKTFVEEKKELIETIEDIPTNLRMTHPISSISTPSASVLSIPISSTTILDLPDSNTDQPLDLSMSTMTKKQNQSQLATISNFSKRKRKAVKLEYPTITISEKKFHIDDNVTQTQNIDQTCTESSLSLLTASQSDLQETNMIHNINIYKTSFICYHCCIIFASEIMYAVHMSFHKVKSPFTCAVIFLANMKASKQFNISKHSFVKITQQTHTYTHTHIHTHTHARARARAHTQIHTSKNYFSTLFKNFIHDKNGGCLALTKTLNDYIRIVVHEVYCSAGDILKFSAEGILIAWKVHDGEFIYNIVQTVIISAMNIQNSITVLQDSYVNGIYKVNVAISAGDVKFSVIGDDEGRHFVIYGAPIEELKNANKISLPNDLILSLSAWQHCQPSQYEYVIKNPYNIKIIKVAKQSDIKPTYMTSPNRDDISYEPPMQEKFIINIVRQIPSYRTHLISNGESETEIANNKEKISTVCLFQNYLLSMPCFSQIEKGESLKFLAEIRRITVISIDIIPIECSVNELILLIDKCFLLLLSIVTPQGGYINTMDLYKKHIYFCIVFGIRGCTNNENQFKIDETCKNGIICAAQILQTVKTIVEIQSIFIGMSTGIAYCGVIGHIARRYYAIIGPPIDKAINIMDISYNKISCDYDTMLHSHLKKNQFRSRGIKTFQQLEKYHIFEYHYEKQKNALEYGYPILGRLQELEHFNDILDDIGVANRKYSGLLIEGIERSGKSRLLDAFVTSVCNRQIRPIKLSLHATYMEKSYSVIYHIILQILEAEDCETIEEREKALLNKLGDVLTLEDLCYLNILMRVRFPLSNSYCSDTDSQRHTKTINIFKTILKQAMSLFYLIKDSLKIKICILLDDIQYLDHRSWQFLSSALDNCNIVIAMTILKPNSWDDLSHVEVEIYKDKRLINYNLLGLNVDLLPAFACQFLNVLAIPTKLSRILQTCQDGHLGWCEALLTSILQSNGLNFITISPSEALQKDLVFPSSILVTKLPIDLTPEELAPPLPWLQMNFLDVCVTNENFLKITENYDITGKSNILLILSMSLQLYEIVPIILHLRSEIYDRMNPYEQDFIKCAATLGRVFIRSMVENIMLNTISLYTIRTVSEMIRIRILECASLQRSDFYAQDLIFCIDKKRQTFSDMHHSLTCNCYHSKAINHLSPGHCKMLEFKVSAFHEMIYNIQTDEEKQENHTRAARICELDAQKCNFCGNGRFLKILSEDVLKELKEKDTRLKSEISLIRRRTITEDKWTKPIIFPESTTQTIPVKKKRESIDFCRISVMPSDIEDEENEVISKNGDNDNINTRFRKRSTNIFLEMTTDPSHPNLLKKFSHIDYRNCQCDNVISHLFWKLHEHIERSGKIDKLLEFFIQYSAGMIQIAQPLYAIKLLSNAAERSKIVKVNEWTDENTEDDITNKGIILALMGDAHSALGNYDQAKKYYLLAVKLRDTLLKRKVICYYIMSKMFCKLYDPPQNYIIDEKSCQFDIKKLELASYLRRLCDGFIKENKLKKAQSFALRSFQLAFLNVNNFLEKGEIYLATVQVLHCTRNIKLIRRIERIMLITIKRKIFWDDVEEITMVANIYLTMYQIRVLRGKLEKAILIGIKILKISETLHLKKLMLIIMPSIIQIMLWTRRINEAIDLMRELYFLADEDIDLSAKTWYYALSLDLMLDAGIVLELYETSYNYYVKFIAYRSKLCVSRDPQSLCRLLTGLWMYQLRMGQTGLNAFANTAEKYVKDVTWDDFSQILTCSKGFECYLLLLLHCINTKYSNEPQNLVQDISKIRKCLKNISKYARFIKSRLYLLMAYLNVLWGYKSNTRIYLYKARKFAILEENQLIKAWIIQNRRTWKKKIYNNNMMRYWMEYINSTDIMPWQYICNFNIDTWSTILYPLPMPGAHL</sequence>
<dbReference type="InterPro" id="IPR036236">
    <property type="entry name" value="Znf_C2H2_sf"/>
</dbReference>
<dbReference type="PROSITE" id="PS50157">
    <property type="entry name" value="ZINC_FINGER_C2H2_2"/>
    <property type="match status" value="1"/>
</dbReference>
<dbReference type="GO" id="GO:0004016">
    <property type="term" value="F:adenylate cyclase activity"/>
    <property type="evidence" value="ECO:0007669"/>
    <property type="project" value="TreeGrafter"/>
</dbReference>
<evidence type="ECO:0000313" key="7">
    <source>
        <dbReference type="EMBL" id="KYM78482.1"/>
    </source>
</evidence>
<dbReference type="Gene3D" id="3.30.160.60">
    <property type="entry name" value="Classic Zinc Finger"/>
    <property type="match status" value="1"/>
</dbReference>
<dbReference type="SUPFAM" id="SSF57667">
    <property type="entry name" value="beta-beta-alpha zinc fingers"/>
    <property type="match status" value="1"/>
</dbReference>
<proteinExistence type="predicted"/>
<evidence type="ECO:0000256" key="1">
    <source>
        <dbReference type="ARBA" id="ARBA00022741"/>
    </source>
</evidence>
<dbReference type="STRING" id="520822.A0A195B2G5"/>
<evidence type="ECO:0000256" key="3">
    <source>
        <dbReference type="ARBA" id="ARBA00023239"/>
    </source>
</evidence>
<dbReference type="InterPro" id="IPR029787">
    <property type="entry name" value="Nucleotide_cyclase"/>
</dbReference>
<dbReference type="GO" id="GO:0005737">
    <property type="term" value="C:cytoplasm"/>
    <property type="evidence" value="ECO:0007669"/>
    <property type="project" value="TreeGrafter"/>
</dbReference>
<evidence type="ECO:0000256" key="5">
    <source>
        <dbReference type="SAM" id="MobiDB-lite"/>
    </source>
</evidence>
<reference evidence="7 8" key="1">
    <citation type="submission" date="2015-09" db="EMBL/GenBank/DDBJ databases">
        <title>Atta colombica WGS genome.</title>
        <authorList>
            <person name="Nygaard S."/>
            <person name="Hu H."/>
            <person name="Boomsma J."/>
            <person name="Zhang G."/>
        </authorList>
    </citation>
    <scope>NUCLEOTIDE SEQUENCE [LARGE SCALE GENOMIC DNA]</scope>
    <source>
        <strain evidence="7">Treedump-2</strain>
        <tissue evidence="7">Whole body</tissue>
    </source>
</reference>
<dbReference type="Gene3D" id="3.30.70.1230">
    <property type="entry name" value="Nucleotide cyclase"/>
    <property type="match status" value="2"/>
</dbReference>
<keyword evidence="3" id="KW-0456">Lyase</keyword>
<dbReference type="SMART" id="SM00355">
    <property type="entry name" value="ZnF_C2H2"/>
    <property type="match status" value="6"/>
</dbReference>
<dbReference type="GO" id="GO:0005524">
    <property type="term" value="F:ATP binding"/>
    <property type="evidence" value="ECO:0007669"/>
    <property type="project" value="UniProtKB-KW"/>
</dbReference>
<protein>
    <submittedName>
        <fullName evidence="7">Adenylate cyclase type 10</fullName>
    </submittedName>
</protein>
<evidence type="ECO:0000259" key="6">
    <source>
        <dbReference type="PROSITE" id="PS50157"/>
    </source>
</evidence>
<dbReference type="SUPFAM" id="SSF55073">
    <property type="entry name" value="Nucleotide cyclase"/>
    <property type="match status" value="2"/>
</dbReference>
<dbReference type="PANTHER" id="PTHR16305:SF28">
    <property type="entry name" value="GUANYLATE CYCLASE DOMAIN-CONTAINING PROTEIN"/>
    <property type="match status" value="1"/>
</dbReference>
<gene>
    <name evidence="7" type="ORF">ALC53_11137</name>
</gene>
<feature type="region of interest" description="Disordered" evidence="5">
    <location>
        <begin position="1"/>
        <end position="62"/>
    </location>
</feature>
<feature type="domain" description="C2H2-type" evidence="6">
    <location>
        <begin position="241"/>
        <end position="268"/>
    </location>
</feature>
<keyword evidence="4" id="KW-0862">Zinc</keyword>